<accession>A0ABM3UQJ6</accession>
<feature type="compositionally biased region" description="Low complexity" evidence="1">
    <location>
        <begin position="662"/>
        <end position="681"/>
    </location>
</feature>
<dbReference type="InterPro" id="IPR012337">
    <property type="entry name" value="RNaseH-like_sf"/>
</dbReference>
<evidence type="ECO:0000313" key="2">
    <source>
        <dbReference type="Proteomes" id="UP001652621"/>
    </source>
</evidence>
<feature type="compositionally biased region" description="Basic and acidic residues" evidence="1">
    <location>
        <begin position="689"/>
        <end position="699"/>
    </location>
</feature>
<gene>
    <name evidence="3" type="primary">LOC131801287</name>
</gene>
<feature type="compositionally biased region" description="Basic and acidic residues" evidence="1">
    <location>
        <begin position="648"/>
        <end position="659"/>
    </location>
</feature>
<sequence>MYRQIWINPLHSKYQRILFRSCPEEEVSDYQLKTVTFGVNCAPYLALRTLLQLADDEEHRFPIGSKILRNNMYVDDALLWLDEIGWDDPLKPLTLINWKNFVSTSSGIEEIRIPRWVNYSPNCNIELHGFCDSSESAYAAALYLRVEVGTDVYTNLLVAKSKVAPLKKLSLPRLELCGAFLLAELVDSVLPQLDIPKASLFAWSDSTIVLSWLKKPSYSWTTFVANRVSIIQEKVGSDWYHVPTDENPADLATRGRTPLELKECGLWWHGPSWLKSPRSEWPSGAVISETTLEAKPVKVHLARSAVEEDILERFSRLSTATHVIAYIFRFVQRTHPKTKKTVCFDSIKLTADEIGFARRRLMSLSQRIYFPSEYDCLHKNRKLDSGSPLLSLNPFLDKDGLIRANGRLSSTLSLPYDERYPIILAPKSRFAALYVDHVHRMTNHGGIQLTLATTRLECWIIRGRNLVKTHYRHCTKCVLAQKKRQTQLMAALPPERTTFTRPFSTSGVDFAGPIEIKNFSGRGCRISKGYICLFVCFATKAIHLEPVSDLSTPAFIAALSRFVARRGCPRHIYSDNGKNFVGADREIRSNLMKIVAEAKDDSLTRYGFQKLEWHFNPAAAPHMAFKHSVNNPLPIKDGVSNSIHNEVKGNAKQTDEWHSRRNYNNNNSSNKNTRRGSSTNTSKEKHIRRQLELEHEPCD</sequence>
<dbReference type="Proteomes" id="UP001652621">
    <property type="component" value="Unplaced"/>
</dbReference>
<name>A0ABM3UQJ6_MUSDO</name>
<dbReference type="Pfam" id="PF05380">
    <property type="entry name" value="Peptidase_A17"/>
    <property type="match status" value="1"/>
</dbReference>
<dbReference type="SUPFAM" id="SSF53098">
    <property type="entry name" value="Ribonuclease H-like"/>
    <property type="match status" value="1"/>
</dbReference>
<dbReference type="SUPFAM" id="SSF56672">
    <property type="entry name" value="DNA/RNA polymerases"/>
    <property type="match status" value="1"/>
</dbReference>
<dbReference type="InterPro" id="IPR043502">
    <property type="entry name" value="DNA/RNA_pol_sf"/>
</dbReference>
<feature type="region of interest" description="Disordered" evidence="1">
    <location>
        <begin position="648"/>
        <end position="699"/>
    </location>
</feature>
<organism evidence="2 3">
    <name type="scientific">Musca domestica</name>
    <name type="common">House fly</name>
    <dbReference type="NCBI Taxonomy" id="7370"/>
    <lineage>
        <taxon>Eukaryota</taxon>
        <taxon>Metazoa</taxon>
        <taxon>Ecdysozoa</taxon>
        <taxon>Arthropoda</taxon>
        <taxon>Hexapoda</taxon>
        <taxon>Insecta</taxon>
        <taxon>Pterygota</taxon>
        <taxon>Neoptera</taxon>
        <taxon>Endopterygota</taxon>
        <taxon>Diptera</taxon>
        <taxon>Brachycera</taxon>
        <taxon>Muscomorpha</taxon>
        <taxon>Muscoidea</taxon>
        <taxon>Muscidae</taxon>
        <taxon>Musca</taxon>
    </lineage>
</organism>
<protein>
    <submittedName>
        <fullName evidence="3">Uncharacterized protein LOC131801287</fullName>
    </submittedName>
</protein>
<dbReference type="Gene3D" id="3.30.420.10">
    <property type="entry name" value="Ribonuclease H-like superfamily/Ribonuclease H"/>
    <property type="match status" value="1"/>
</dbReference>
<reference evidence="3" key="1">
    <citation type="submission" date="2025-08" db="UniProtKB">
        <authorList>
            <consortium name="RefSeq"/>
        </authorList>
    </citation>
    <scope>IDENTIFICATION</scope>
    <source>
        <strain evidence="3">Aabys</strain>
        <tissue evidence="3">Whole body</tissue>
    </source>
</reference>
<keyword evidence="2" id="KW-1185">Reference proteome</keyword>
<dbReference type="PANTHER" id="PTHR47331:SF1">
    <property type="entry name" value="GAG-LIKE PROTEIN"/>
    <property type="match status" value="1"/>
</dbReference>
<dbReference type="PANTHER" id="PTHR47331">
    <property type="entry name" value="PHD-TYPE DOMAIN-CONTAINING PROTEIN"/>
    <property type="match status" value="1"/>
</dbReference>
<proteinExistence type="predicted"/>
<dbReference type="GeneID" id="131801287"/>
<evidence type="ECO:0000313" key="3">
    <source>
        <dbReference type="RefSeq" id="XP_058975809.1"/>
    </source>
</evidence>
<dbReference type="RefSeq" id="XP_058975809.1">
    <property type="nucleotide sequence ID" value="XM_059119826.1"/>
</dbReference>
<dbReference type="InterPro" id="IPR008042">
    <property type="entry name" value="Retrotrans_Pao"/>
</dbReference>
<dbReference type="InterPro" id="IPR036397">
    <property type="entry name" value="RNaseH_sf"/>
</dbReference>
<evidence type="ECO:0000256" key="1">
    <source>
        <dbReference type="SAM" id="MobiDB-lite"/>
    </source>
</evidence>